<dbReference type="InterPro" id="IPR005948">
    <property type="entry name" value="ThiB-like"/>
</dbReference>
<keyword evidence="4" id="KW-0732">Signal</keyword>
<name>A0A1H8ID36_9RHOB</name>
<gene>
    <name evidence="6" type="ORF">SAMN04489859_101276</name>
</gene>
<evidence type="ECO:0000313" key="6">
    <source>
        <dbReference type="EMBL" id="SEN66703.1"/>
    </source>
</evidence>
<evidence type="ECO:0000256" key="5">
    <source>
        <dbReference type="ARBA" id="ARBA00022764"/>
    </source>
</evidence>
<keyword evidence="7" id="KW-1185">Reference proteome</keyword>
<dbReference type="GO" id="GO:0030975">
    <property type="term" value="F:thiamine binding"/>
    <property type="evidence" value="ECO:0007669"/>
    <property type="project" value="InterPro"/>
</dbReference>
<dbReference type="EMBL" id="FODE01000012">
    <property type="protein sequence ID" value="SEN66703.1"/>
    <property type="molecule type" value="Genomic_DNA"/>
</dbReference>
<dbReference type="GO" id="GO:0030288">
    <property type="term" value="C:outer membrane-bounded periplasmic space"/>
    <property type="evidence" value="ECO:0007669"/>
    <property type="project" value="TreeGrafter"/>
</dbReference>
<evidence type="ECO:0000256" key="2">
    <source>
        <dbReference type="ARBA" id="ARBA00008520"/>
    </source>
</evidence>
<dbReference type="InterPro" id="IPR006059">
    <property type="entry name" value="SBP"/>
</dbReference>
<comment type="subcellular location">
    <subcellularLocation>
        <location evidence="1">Periplasm</location>
    </subcellularLocation>
</comment>
<dbReference type="Pfam" id="PF13416">
    <property type="entry name" value="SBP_bac_8"/>
    <property type="match status" value="1"/>
</dbReference>
<evidence type="ECO:0000313" key="7">
    <source>
        <dbReference type="Proteomes" id="UP000199054"/>
    </source>
</evidence>
<comment type="similarity">
    <text evidence="2">Belongs to the bacterial solute-binding protein 1 family.</text>
</comment>
<proteinExistence type="inferred from homology"/>
<keyword evidence="3" id="KW-0813">Transport</keyword>
<dbReference type="GO" id="GO:0030976">
    <property type="term" value="F:thiamine pyrophosphate binding"/>
    <property type="evidence" value="ECO:0007669"/>
    <property type="project" value="TreeGrafter"/>
</dbReference>
<dbReference type="SUPFAM" id="SSF53850">
    <property type="entry name" value="Periplasmic binding protein-like II"/>
    <property type="match status" value="1"/>
</dbReference>
<keyword evidence="5" id="KW-0574">Periplasm</keyword>
<evidence type="ECO:0000256" key="1">
    <source>
        <dbReference type="ARBA" id="ARBA00004418"/>
    </source>
</evidence>
<dbReference type="NCBIfam" id="TIGR01254">
    <property type="entry name" value="sfuA"/>
    <property type="match status" value="1"/>
</dbReference>
<protein>
    <submittedName>
        <fullName evidence="6">Thiamine transport system substrate-binding protein</fullName>
    </submittedName>
</protein>
<organism evidence="6 7">
    <name type="scientific">Paracoccus alcaliphilus</name>
    <dbReference type="NCBI Taxonomy" id="34002"/>
    <lineage>
        <taxon>Bacteria</taxon>
        <taxon>Pseudomonadati</taxon>
        <taxon>Pseudomonadota</taxon>
        <taxon>Alphaproteobacteria</taxon>
        <taxon>Rhodobacterales</taxon>
        <taxon>Paracoccaceae</taxon>
        <taxon>Paracoccus</taxon>
    </lineage>
</organism>
<dbReference type="Gene3D" id="3.40.190.10">
    <property type="entry name" value="Periplasmic binding protein-like II"/>
    <property type="match status" value="2"/>
</dbReference>
<dbReference type="GO" id="GO:0015888">
    <property type="term" value="P:thiamine transport"/>
    <property type="evidence" value="ECO:0007669"/>
    <property type="project" value="InterPro"/>
</dbReference>
<sequence>MALVLSFENLNESEAAMKKYLLLALLAATPAAAQDRPVLTVYAGDYVASEWGPGPKIKEGFEAFCECELRFVTGDILPRILMEGEGTKADIVFGLTPDLTARARESGLFAPHGQDTSDMSLPVEWSDEIFLPYNWSETAFIYDETRLENPPASFAELLDAPDDLKIVIQDPRASISGLALLLWVKGVYGDDTPDAWAKLAPKILTVTRGWSESYGMFTEGEADMVLSYTTSPAYHIAEEDDLTKKAAIFPEGHYFLTELAAQIATTDQPELAQAFMDWVLTPDFQSTVPLANWSLPARLPEADWPQVLRDLPRAETTLLYTEDEAEALRQPALDEWLRAFSR</sequence>
<accession>A0A1H8ID36</accession>
<dbReference type="AlphaFoldDB" id="A0A1H8ID36"/>
<dbReference type="STRING" id="34002.SAMN04489859_101276"/>
<evidence type="ECO:0000256" key="4">
    <source>
        <dbReference type="ARBA" id="ARBA00022729"/>
    </source>
</evidence>
<dbReference type="PANTHER" id="PTHR30006:SF3">
    <property type="entry name" value="THIAMINE-BINDING PERIPLASMIC PROTEIN"/>
    <property type="match status" value="1"/>
</dbReference>
<dbReference type="Proteomes" id="UP000199054">
    <property type="component" value="Unassembled WGS sequence"/>
</dbReference>
<reference evidence="6 7" key="1">
    <citation type="submission" date="2016-10" db="EMBL/GenBank/DDBJ databases">
        <authorList>
            <person name="de Groot N.N."/>
        </authorList>
    </citation>
    <scope>NUCLEOTIDE SEQUENCE [LARGE SCALE GENOMIC DNA]</scope>
    <source>
        <strain evidence="6 7">DSM 8512</strain>
    </source>
</reference>
<dbReference type="PANTHER" id="PTHR30006">
    <property type="entry name" value="THIAMINE-BINDING PERIPLASMIC PROTEIN-RELATED"/>
    <property type="match status" value="1"/>
</dbReference>
<evidence type="ECO:0000256" key="3">
    <source>
        <dbReference type="ARBA" id="ARBA00022448"/>
    </source>
</evidence>